<accession>A0A7S3NN11</accession>
<dbReference type="AlphaFoldDB" id="A0A7S3NN11"/>
<protein>
    <recommendedName>
        <fullName evidence="2">Alpha/beta hydrolase fold-3 domain-containing protein</fullName>
    </recommendedName>
</protein>
<dbReference type="PANTHER" id="PTHR23025:SF3">
    <property type="entry name" value="HORMONE-SENSITIVE LIPASE"/>
    <property type="match status" value="1"/>
</dbReference>
<dbReference type="EMBL" id="HBIK01005574">
    <property type="protein sequence ID" value="CAE0377725.1"/>
    <property type="molecule type" value="Transcribed_RNA"/>
</dbReference>
<dbReference type="GO" id="GO:0004771">
    <property type="term" value="F:sterol ester esterase activity"/>
    <property type="evidence" value="ECO:0007669"/>
    <property type="project" value="TreeGrafter"/>
</dbReference>
<dbReference type="GO" id="GO:0019433">
    <property type="term" value="P:triglyceride catabolic process"/>
    <property type="evidence" value="ECO:0007669"/>
    <property type="project" value="TreeGrafter"/>
</dbReference>
<dbReference type="InterPro" id="IPR029058">
    <property type="entry name" value="AB_hydrolase_fold"/>
</dbReference>
<dbReference type="SUPFAM" id="SSF53474">
    <property type="entry name" value="alpha/beta-Hydrolases"/>
    <property type="match status" value="1"/>
</dbReference>
<sequence>MLIQRRITFYLQESALITFSNKLPPIRIMIAGNDPLRDESYRFTLRLLNNGVDVTCKEYINFPHGFISFNLPIAGISECKEAINQAIIYFREFIYNEKPQAEPEPQRFDESHQTEERLFDEDELRQRSTRNS</sequence>
<evidence type="ECO:0000259" key="2">
    <source>
        <dbReference type="Pfam" id="PF07859"/>
    </source>
</evidence>
<dbReference type="GO" id="GO:0004806">
    <property type="term" value="F:triacylglycerol lipase activity"/>
    <property type="evidence" value="ECO:0007669"/>
    <property type="project" value="TreeGrafter"/>
</dbReference>
<dbReference type="GO" id="GO:0005829">
    <property type="term" value="C:cytosol"/>
    <property type="evidence" value="ECO:0007669"/>
    <property type="project" value="TreeGrafter"/>
</dbReference>
<dbReference type="Pfam" id="PF07859">
    <property type="entry name" value="Abhydrolase_3"/>
    <property type="match status" value="1"/>
</dbReference>
<feature type="region of interest" description="Disordered" evidence="1">
    <location>
        <begin position="101"/>
        <end position="132"/>
    </location>
</feature>
<dbReference type="InterPro" id="IPR013094">
    <property type="entry name" value="AB_hydrolase_3"/>
</dbReference>
<dbReference type="PANTHER" id="PTHR23025">
    <property type="entry name" value="TRIACYLGLYCEROL LIPASE"/>
    <property type="match status" value="1"/>
</dbReference>
<name>A0A7S3NN11_EUPCR</name>
<evidence type="ECO:0000256" key="1">
    <source>
        <dbReference type="SAM" id="MobiDB-lite"/>
    </source>
</evidence>
<gene>
    <name evidence="3" type="ORF">ECRA1380_LOCUS2683</name>
</gene>
<feature type="domain" description="Alpha/beta hydrolase fold-3" evidence="2">
    <location>
        <begin position="21"/>
        <end position="67"/>
    </location>
</feature>
<reference evidence="3" key="1">
    <citation type="submission" date="2021-01" db="EMBL/GenBank/DDBJ databases">
        <authorList>
            <person name="Corre E."/>
            <person name="Pelletier E."/>
            <person name="Niang G."/>
            <person name="Scheremetjew M."/>
            <person name="Finn R."/>
            <person name="Kale V."/>
            <person name="Holt S."/>
            <person name="Cochrane G."/>
            <person name="Meng A."/>
            <person name="Brown T."/>
            <person name="Cohen L."/>
        </authorList>
    </citation>
    <scope>NUCLEOTIDE SEQUENCE</scope>
    <source>
        <strain evidence="3">CT5</strain>
    </source>
</reference>
<feature type="compositionally biased region" description="Basic and acidic residues" evidence="1">
    <location>
        <begin position="101"/>
        <end position="117"/>
    </location>
</feature>
<proteinExistence type="predicted"/>
<dbReference type="Gene3D" id="3.40.50.1820">
    <property type="entry name" value="alpha/beta hydrolase"/>
    <property type="match status" value="1"/>
</dbReference>
<organism evidence="3">
    <name type="scientific">Euplotes crassus</name>
    <dbReference type="NCBI Taxonomy" id="5936"/>
    <lineage>
        <taxon>Eukaryota</taxon>
        <taxon>Sar</taxon>
        <taxon>Alveolata</taxon>
        <taxon>Ciliophora</taxon>
        <taxon>Intramacronucleata</taxon>
        <taxon>Spirotrichea</taxon>
        <taxon>Hypotrichia</taxon>
        <taxon>Euplotida</taxon>
        <taxon>Euplotidae</taxon>
        <taxon>Moneuplotes</taxon>
    </lineage>
</organism>
<evidence type="ECO:0000313" key="3">
    <source>
        <dbReference type="EMBL" id="CAE0377725.1"/>
    </source>
</evidence>